<name>A0A1G9NYM3_9EURY</name>
<accession>A0A1G9NYM3</accession>
<protein>
    <recommendedName>
        <fullName evidence="3">Rubrerythrin</fullName>
    </recommendedName>
</protein>
<keyword evidence="2" id="KW-1185">Reference proteome</keyword>
<dbReference type="OrthoDB" id="188002at2157"/>
<dbReference type="Proteomes" id="UP000199451">
    <property type="component" value="Unassembled WGS sequence"/>
</dbReference>
<dbReference type="EMBL" id="FNHL01000001">
    <property type="protein sequence ID" value="SDL91075.1"/>
    <property type="molecule type" value="Genomic_DNA"/>
</dbReference>
<organism evidence="1 2">
    <name type="scientific">Halogranum gelatinilyticum</name>
    <dbReference type="NCBI Taxonomy" id="660521"/>
    <lineage>
        <taxon>Archaea</taxon>
        <taxon>Methanobacteriati</taxon>
        <taxon>Methanobacteriota</taxon>
        <taxon>Stenosarchaea group</taxon>
        <taxon>Halobacteria</taxon>
        <taxon>Halobacteriales</taxon>
        <taxon>Haloferacaceae</taxon>
    </lineage>
</organism>
<evidence type="ECO:0008006" key="3">
    <source>
        <dbReference type="Google" id="ProtNLM"/>
    </source>
</evidence>
<dbReference type="RefSeq" id="WP_089693089.1">
    <property type="nucleotide sequence ID" value="NZ_FNHL01000001.1"/>
</dbReference>
<dbReference type="AlphaFoldDB" id="A0A1G9NYM3"/>
<reference evidence="2" key="1">
    <citation type="submission" date="2016-10" db="EMBL/GenBank/DDBJ databases">
        <authorList>
            <person name="Varghese N."/>
            <person name="Submissions S."/>
        </authorList>
    </citation>
    <scope>NUCLEOTIDE SEQUENCE [LARGE SCALE GENOMIC DNA]</scope>
    <source>
        <strain evidence="2">CGMCC 1.10119</strain>
    </source>
</reference>
<gene>
    <name evidence="1" type="ORF">SAMN04487949_0143</name>
</gene>
<sequence>MNASAFAETLRDDHETALSRLGSSKALYALTGGEMDAPNVRRAAHDEATTAARVFAEWADSEDDAAAADVFADVAADAESHLDAIGADAGDPDATRPLYETLEGFDDTHARLGGLVGRTLATKKTAEQLVGFFVGDADPQSASTFRGLRDDYDDHLDAALAALDDACETDEEWDAAKAAADATIEAAYGHYVETLESMGVKPKNVC</sequence>
<proteinExistence type="predicted"/>
<evidence type="ECO:0000313" key="2">
    <source>
        <dbReference type="Proteomes" id="UP000199451"/>
    </source>
</evidence>
<evidence type="ECO:0000313" key="1">
    <source>
        <dbReference type="EMBL" id="SDL91075.1"/>
    </source>
</evidence>